<comment type="caution">
    <text evidence="3">The sequence shown here is derived from an EMBL/GenBank/DDBJ whole genome shotgun (WGS) entry which is preliminary data.</text>
</comment>
<keyword evidence="2" id="KW-0732">Signal</keyword>
<name>A0A9P4L3E7_9PLEO</name>
<dbReference type="AlphaFoldDB" id="A0A9P4L3E7"/>
<accession>A0A9P4L3E7</accession>
<dbReference type="RefSeq" id="XP_040783409.1">
    <property type="nucleotide sequence ID" value="XM_040934236.1"/>
</dbReference>
<feature type="region of interest" description="Disordered" evidence="1">
    <location>
        <begin position="330"/>
        <end position="351"/>
    </location>
</feature>
<dbReference type="Proteomes" id="UP000800039">
    <property type="component" value="Unassembled WGS sequence"/>
</dbReference>
<proteinExistence type="predicted"/>
<reference evidence="3" key="1">
    <citation type="submission" date="2020-01" db="EMBL/GenBank/DDBJ databases">
        <authorList>
            <consortium name="DOE Joint Genome Institute"/>
            <person name="Haridas S."/>
            <person name="Albert R."/>
            <person name="Binder M."/>
            <person name="Bloem J."/>
            <person name="Labutti K."/>
            <person name="Salamov A."/>
            <person name="Andreopoulos B."/>
            <person name="Baker S.E."/>
            <person name="Barry K."/>
            <person name="Bills G."/>
            <person name="Bluhm B.H."/>
            <person name="Cannon C."/>
            <person name="Castanera R."/>
            <person name="Culley D.E."/>
            <person name="Daum C."/>
            <person name="Ezra D."/>
            <person name="Gonzalez J.B."/>
            <person name="Henrissat B."/>
            <person name="Kuo A."/>
            <person name="Liang C."/>
            <person name="Lipzen A."/>
            <person name="Lutzoni F."/>
            <person name="Magnuson J."/>
            <person name="Mondo S."/>
            <person name="Nolan M."/>
            <person name="Ohm R."/>
            <person name="Pangilinan J."/>
            <person name="Park H.-J."/>
            <person name="Ramirez L."/>
            <person name="Alfaro M."/>
            <person name="Sun H."/>
            <person name="Tritt A."/>
            <person name="Yoshinaga Y."/>
            <person name="Zwiers L.-H."/>
            <person name="Turgeon B.G."/>
            <person name="Goodwin S.B."/>
            <person name="Spatafora J.W."/>
            <person name="Crous P.W."/>
            <person name="Grigoriev I.V."/>
        </authorList>
    </citation>
    <scope>NUCLEOTIDE SEQUENCE</scope>
    <source>
        <strain evidence="3">CBS 394.84</strain>
    </source>
</reference>
<organism evidence="3 4">
    <name type="scientific">Cucurbitaria berberidis CBS 394.84</name>
    <dbReference type="NCBI Taxonomy" id="1168544"/>
    <lineage>
        <taxon>Eukaryota</taxon>
        <taxon>Fungi</taxon>
        <taxon>Dikarya</taxon>
        <taxon>Ascomycota</taxon>
        <taxon>Pezizomycotina</taxon>
        <taxon>Dothideomycetes</taxon>
        <taxon>Pleosporomycetidae</taxon>
        <taxon>Pleosporales</taxon>
        <taxon>Pleosporineae</taxon>
        <taxon>Cucurbitariaceae</taxon>
        <taxon>Cucurbitaria</taxon>
    </lineage>
</organism>
<dbReference type="GeneID" id="63851487"/>
<feature type="compositionally biased region" description="Basic and acidic residues" evidence="1">
    <location>
        <begin position="336"/>
        <end position="351"/>
    </location>
</feature>
<protein>
    <submittedName>
        <fullName evidence="3">Uncharacterized protein</fullName>
    </submittedName>
</protein>
<evidence type="ECO:0000313" key="4">
    <source>
        <dbReference type="Proteomes" id="UP000800039"/>
    </source>
</evidence>
<feature type="chain" id="PRO_5040199360" evidence="2">
    <location>
        <begin position="17"/>
        <end position="351"/>
    </location>
</feature>
<dbReference type="EMBL" id="ML976619">
    <property type="protein sequence ID" value="KAF1840846.1"/>
    <property type="molecule type" value="Genomic_DNA"/>
</dbReference>
<evidence type="ECO:0000313" key="3">
    <source>
        <dbReference type="EMBL" id="KAF1840846.1"/>
    </source>
</evidence>
<evidence type="ECO:0000256" key="1">
    <source>
        <dbReference type="SAM" id="MobiDB-lite"/>
    </source>
</evidence>
<sequence length="351" mass="39003">MKFIAFFVFGAASARAVHSPQQQQVPILGEAVEDVSSQPSEATEDAAPGIGVHFTNSYAIASARYQNGTTRDLVKVEGDAQYIELMTRWMNTRQGSSLPISRDAVTLSNFLHTLQIDVEEVLGSPMTNFAPAIFPLDTAKKQYFQDALDLAGLSSTRTRTGNNLVVYEDTNAAYAGLDYGLCKNWTEYQDCLDEQSKLPYLDVLFLSFDNGSFSAIVKTLQSVFQEWPIHNHAFNLDLGWWNLPIHEVPRAKFWADIHEMVVDSISWLSRPPSRIVLMGAHGADKEFSAVVEAALWSVLEVDVNMMMQANKAEDSASLAARGAAEMAWRSQSWNRKSRETTIADGTPTEHQ</sequence>
<feature type="signal peptide" evidence="2">
    <location>
        <begin position="1"/>
        <end position="16"/>
    </location>
</feature>
<evidence type="ECO:0000256" key="2">
    <source>
        <dbReference type="SAM" id="SignalP"/>
    </source>
</evidence>
<gene>
    <name evidence="3" type="ORF">K460DRAFT_370827</name>
</gene>
<keyword evidence="4" id="KW-1185">Reference proteome</keyword>
<dbReference type="OrthoDB" id="3643156at2759"/>